<dbReference type="NCBIfam" id="TIGR03534">
    <property type="entry name" value="RF_mod_PrmC"/>
    <property type="match status" value="1"/>
</dbReference>
<dbReference type="InterPro" id="IPR025714">
    <property type="entry name" value="Methyltranfer_dom"/>
</dbReference>
<evidence type="ECO:0000259" key="5">
    <source>
        <dbReference type="Pfam" id="PF17827"/>
    </source>
</evidence>
<dbReference type="Gene3D" id="1.10.8.10">
    <property type="entry name" value="DNA helicase RuvA subunit, C-terminal domain"/>
    <property type="match status" value="1"/>
</dbReference>
<dbReference type="PANTHER" id="PTHR18895:SF74">
    <property type="entry name" value="MTRF1L RELEASE FACTOR GLUTAMINE METHYLTRANSFERASE"/>
    <property type="match status" value="1"/>
</dbReference>
<dbReference type="NCBIfam" id="TIGR00536">
    <property type="entry name" value="hemK_fam"/>
    <property type="match status" value="1"/>
</dbReference>
<dbReference type="InterPro" id="IPR029063">
    <property type="entry name" value="SAM-dependent_MTases_sf"/>
</dbReference>
<dbReference type="EMBL" id="VMGH01000053">
    <property type="protein sequence ID" value="TSC90880.1"/>
    <property type="molecule type" value="Genomic_DNA"/>
</dbReference>
<dbReference type="GO" id="GO:0008276">
    <property type="term" value="F:protein methyltransferase activity"/>
    <property type="evidence" value="ECO:0007669"/>
    <property type="project" value="InterPro"/>
</dbReference>
<dbReference type="Pfam" id="PF13847">
    <property type="entry name" value="Methyltransf_31"/>
    <property type="match status" value="1"/>
</dbReference>
<dbReference type="CDD" id="cd02440">
    <property type="entry name" value="AdoMet_MTases"/>
    <property type="match status" value="1"/>
</dbReference>
<dbReference type="Proteomes" id="UP000318296">
    <property type="component" value="Unassembled WGS sequence"/>
</dbReference>
<dbReference type="SUPFAM" id="SSF53335">
    <property type="entry name" value="S-adenosyl-L-methionine-dependent methyltransferases"/>
    <property type="match status" value="1"/>
</dbReference>
<dbReference type="InterPro" id="IPR050320">
    <property type="entry name" value="N5-glutamine_MTase"/>
</dbReference>
<dbReference type="Gene3D" id="3.40.50.150">
    <property type="entry name" value="Vaccinia Virus protein VP39"/>
    <property type="match status" value="1"/>
</dbReference>
<reference evidence="6 7" key="1">
    <citation type="submission" date="2017-07" db="EMBL/GenBank/DDBJ databases">
        <title>Mechanisms for carbon and nitrogen cycling indicate functional differentiation within the Candidate Phyla Radiation.</title>
        <authorList>
            <person name="Danczak R.E."/>
            <person name="Johnston M.D."/>
            <person name="Kenah C."/>
            <person name="Slattery M."/>
            <person name="Wrighton K.C."/>
            <person name="Wilkins M.J."/>
        </authorList>
    </citation>
    <scope>NUCLEOTIDE SEQUENCE [LARGE SCALE GENOMIC DNA]</scope>
    <source>
        <strain evidence="6">Licking1014_96</strain>
    </source>
</reference>
<gene>
    <name evidence="6" type="ORF">CEN92_359</name>
</gene>
<feature type="domain" description="Methyltransferase" evidence="4">
    <location>
        <begin position="118"/>
        <end position="250"/>
    </location>
</feature>
<evidence type="ECO:0000256" key="3">
    <source>
        <dbReference type="ARBA" id="ARBA00022691"/>
    </source>
</evidence>
<evidence type="ECO:0000256" key="2">
    <source>
        <dbReference type="ARBA" id="ARBA00022679"/>
    </source>
</evidence>
<dbReference type="InterPro" id="IPR019874">
    <property type="entry name" value="RF_methyltr_PrmC"/>
</dbReference>
<dbReference type="Pfam" id="PF17827">
    <property type="entry name" value="PrmC_N"/>
    <property type="match status" value="1"/>
</dbReference>
<accession>A0A554LDB7</accession>
<dbReference type="InterPro" id="IPR004556">
    <property type="entry name" value="HemK-like"/>
</dbReference>
<evidence type="ECO:0000259" key="4">
    <source>
        <dbReference type="Pfam" id="PF13847"/>
    </source>
</evidence>
<evidence type="ECO:0000313" key="7">
    <source>
        <dbReference type="Proteomes" id="UP000318296"/>
    </source>
</evidence>
<dbReference type="AlphaFoldDB" id="A0A554LDB7"/>
<keyword evidence="3" id="KW-0949">S-adenosyl-L-methionine</keyword>
<dbReference type="PANTHER" id="PTHR18895">
    <property type="entry name" value="HEMK METHYLTRANSFERASE"/>
    <property type="match status" value="1"/>
</dbReference>
<comment type="caution">
    <text evidence="6">The sequence shown here is derived from an EMBL/GenBank/DDBJ whole genome shotgun (WGS) entry which is preliminary data.</text>
</comment>
<dbReference type="GO" id="GO:0032259">
    <property type="term" value="P:methylation"/>
    <property type="evidence" value="ECO:0007669"/>
    <property type="project" value="UniProtKB-KW"/>
</dbReference>
<keyword evidence="1 6" id="KW-0489">Methyltransferase</keyword>
<evidence type="ECO:0000313" key="6">
    <source>
        <dbReference type="EMBL" id="TSC90880.1"/>
    </source>
</evidence>
<protein>
    <submittedName>
        <fullName evidence="6">Release factor glutamine methyltransferase</fullName>
    </submittedName>
</protein>
<dbReference type="InterPro" id="IPR040758">
    <property type="entry name" value="PrmC_N"/>
</dbReference>
<proteinExistence type="predicted"/>
<keyword evidence="2 6" id="KW-0808">Transferase</keyword>
<organism evidence="6 7">
    <name type="scientific">Candidatus Berkelbacteria bacterium Licking1014_96</name>
    <dbReference type="NCBI Taxonomy" id="2017149"/>
    <lineage>
        <taxon>Bacteria</taxon>
        <taxon>Candidatus Berkelbacteria</taxon>
    </lineage>
</organism>
<evidence type="ECO:0000256" key="1">
    <source>
        <dbReference type="ARBA" id="ARBA00022603"/>
    </source>
</evidence>
<sequence>MKIKEALGLENFSLEAEVLLVYSLKHENIKTQEQITKTFLYTNPNFKLSAKAEKKFKKLIEKRATGVPIAYLIYSKEFFGLDFYVDKNVLIPRPETEMLAEEGLKFLELGIRNQELGKTINILDLGAGSGNIVISIAKNIKKTIIHNSSFIIHFHASDISPQALKTAQKNAEKHKVKISFIKSDLFKNLPQIKFDLIIANLPYLDPNWISKQLEFEPKDALDGGRDGLKIIEEFLQQAKNHLNKKSTLLLEIDPGQVKKIKKLVKKYLPRKKLSIIKDLSQLDRIVKIN</sequence>
<feature type="domain" description="Release factor glutamine methyltransferase N-terminal" evidence="5">
    <location>
        <begin position="13"/>
        <end position="73"/>
    </location>
</feature>
<name>A0A554LDB7_9BACT</name>